<feature type="transmembrane region" description="Helical" evidence="2">
    <location>
        <begin position="56"/>
        <end position="81"/>
    </location>
</feature>
<evidence type="ECO:0000313" key="3">
    <source>
        <dbReference type="EMBL" id="CAE8651249.1"/>
    </source>
</evidence>
<name>A0A813ILV0_POLGL</name>
<dbReference type="AlphaFoldDB" id="A0A813ILV0"/>
<dbReference type="EMBL" id="CAJNNW010009778">
    <property type="protein sequence ID" value="CAE8651249.1"/>
    <property type="molecule type" value="Genomic_DNA"/>
</dbReference>
<feature type="region of interest" description="Disordered" evidence="1">
    <location>
        <begin position="1"/>
        <end position="35"/>
    </location>
</feature>
<reference evidence="3" key="1">
    <citation type="submission" date="2021-02" db="EMBL/GenBank/DDBJ databases">
        <authorList>
            <person name="Dougan E. K."/>
            <person name="Rhodes N."/>
            <person name="Thang M."/>
            <person name="Chan C."/>
        </authorList>
    </citation>
    <scope>NUCLEOTIDE SEQUENCE</scope>
</reference>
<sequence>MGTREMQHGRVPVTSDGEGHTSGEDDTEESDSYDDWDGEINATMIDIKQPRGCKPVCSGACCCHFCYVLLFLCLMIIFPLWAKWLVTEPMPVKYWHENFPPFPTIRALGGQMLAREASPKIAMSPLPTSPSSCNYSCSAWRGYRTAEMNFEVSLTLDDSRLSKAYAHTVYPVLFASADFNDWWVVGDRRHAYPSPFWRARTAQAGHEYVYVTDACTRPPQASLKAEEQYTATYALACVIWSPTAFEQMQALNEVTDAQLGSLCNSVGGVCGWSCNSDIPPDRLPGCSADGQIKVTPTTLAGRAITGAKFEGKIQMSECLGETPDGECITSTKTFNQWNCHKCQYSPEESDQDMRRRLGIPGMGPMPGGGMPGFTDPDAPGGLPGMPGMPGMPGAMDSPGPAGGPTIYMSLPKFKVKVDGVDVPTGTDVFAEPRTIILTTSVDSKTWSKLYMEPTVKTPPPVPLDSV</sequence>
<evidence type="ECO:0000256" key="1">
    <source>
        <dbReference type="SAM" id="MobiDB-lite"/>
    </source>
</evidence>
<accession>A0A813ILV0</accession>
<feature type="compositionally biased region" description="Acidic residues" evidence="1">
    <location>
        <begin position="24"/>
        <end position="35"/>
    </location>
</feature>
<protein>
    <submittedName>
        <fullName evidence="3">Uncharacterized protein</fullName>
    </submittedName>
</protein>
<proteinExistence type="predicted"/>
<gene>
    <name evidence="3" type="ORF">PGLA2088_LOCUS8978</name>
</gene>
<evidence type="ECO:0000313" key="4">
    <source>
        <dbReference type="Proteomes" id="UP000626109"/>
    </source>
</evidence>
<dbReference type="Proteomes" id="UP000626109">
    <property type="component" value="Unassembled WGS sequence"/>
</dbReference>
<organism evidence="3 4">
    <name type="scientific">Polarella glacialis</name>
    <name type="common">Dinoflagellate</name>
    <dbReference type="NCBI Taxonomy" id="89957"/>
    <lineage>
        <taxon>Eukaryota</taxon>
        <taxon>Sar</taxon>
        <taxon>Alveolata</taxon>
        <taxon>Dinophyceae</taxon>
        <taxon>Suessiales</taxon>
        <taxon>Suessiaceae</taxon>
        <taxon>Polarella</taxon>
    </lineage>
</organism>
<feature type="non-terminal residue" evidence="3">
    <location>
        <position position="466"/>
    </location>
</feature>
<keyword evidence="2" id="KW-0472">Membrane</keyword>
<keyword evidence="2" id="KW-0812">Transmembrane</keyword>
<keyword evidence="2" id="KW-1133">Transmembrane helix</keyword>
<evidence type="ECO:0000256" key="2">
    <source>
        <dbReference type="SAM" id="Phobius"/>
    </source>
</evidence>
<comment type="caution">
    <text evidence="3">The sequence shown here is derived from an EMBL/GenBank/DDBJ whole genome shotgun (WGS) entry which is preliminary data.</text>
</comment>